<dbReference type="EMBL" id="CP000360">
    <property type="protein sequence ID" value="ABF42035.1"/>
    <property type="molecule type" value="Genomic_DNA"/>
</dbReference>
<dbReference type="GO" id="GO:0016020">
    <property type="term" value="C:membrane"/>
    <property type="evidence" value="ECO:0007669"/>
    <property type="project" value="UniProtKB-SubCell"/>
</dbReference>
<evidence type="ECO:0000256" key="2">
    <source>
        <dbReference type="ARBA" id="ARBA00022692"/>
    </source>
</evidence>
<keyword evidence="4 5" id="KW-0472">Membrane</keyword>
<dbReference type="InterPro" id="IPR050382">
    <property type="entry name" value="MFS_Na/Anion_cotransporter"/>
</dbReference>
<dbReference type="Proteomes" id="UP000002432">
    <property type="component" value="Chromosome"/>
</dbReference>
<evidence type="ECO:0000259" key="6">
    <source>
        <dbReference type="PROSITE" id="PS50850"/>
    </source>
</evidence>
<dbReference type="InterPro" id="IPR011701">
    <property type="entry name" value="MFS"/>
</dbReference>
<evidence type="ECO:0000313" key="8">
    <source>
        <dbReference type="Proteomes" id="UP000002432"/>
    </source>
</evidence>
<dbReference type="PRINTS" id="PR01035">
    <property type="entry name" value="TCRTETA"/>
</dbReference>
<dbReference type="KEGG" id="aba:Acid345_3034"/>
<accession>Q1IM65</accession>
<feature type="transmembrane region" description="Helical" evidence="5">
    <location>
        <begin position="20"/>
        <end position="38"/>
    </location>
</feature>
<dbReference type="InterPro" id="IPR036259">
    <property type="entry name" value="MFS_trans_sf"/>
</dbReference>
<dbReference type="Pfam" id="PF07690">
    <property type="entry name" value="MFS_1"/>
    <property type="match status" value="1"/>
</dbReference>
<evidence type="ECO:0000256" key="4">
    <source>
        <dbReference type="ARBA" id="ARBA00023136"/>
    </source>
</evidence>
<dbReference type="STRING" id="204669.Acid345_3034"/>
<feature type="domain" description="Major facilitator superfamily (MFS) profile" evidence="6">
    <location>
        <begin position="25"/>
        <end position="413"/>
    </location>
</feature>
<reference evidence="7 8" key="1">
    <citation type="journal article" date="2009" name="Appl. Environ. Microbiol.">
        <title>Three genomes from the phylum Acidobacteria provide insight into the lifestyles of these microorganisms in soils.</title>
        <authorList>
            <person name="Ward N.L."/>
            <person name="Challacombe J.F."/>
            <person name="Janssen P.H."/>
            <person name="Henrissat B."/>
            <person name="Coutinho P.M."/>
            <person name="Wu M."/>
            <person name="Xie G."/>
            <person name="Haft D.H."/>
            <person name="Sait M."/>
            <person name="Badger J."/>
            <person name="Barabote R.D."/>
            <person name="Bradley B."/>
            <person name="Brettin T.S."/>
            <person name="Brinkac L.M."/>
            <person name="Bruce D."/>
            <person name="Creasy T."/>
            <person name="Daugherty S.C."/>
            <person name="Davidsen T.M."/>
            <person name="DeBoy R.T."/>
            <person name="Detter J.C."/>
            <person name="Dodson R.J."/>
            <person name="Durkin A.S."/>
            <person name="Ganapathy A."/>
            <person name="Gwinn-Giglio M."/>
            <person name="Han C.S."/>
            <person name="Khouri H."/>
            <person name="Kiss H."/>
            <person name="Kothari S.P."/>
            <person name="Madupu R."/>
            <person name="Nelson K.E."/>
            <person name="Nelson W.C."/>
            <person name="Paulsen I."/>
            <person name="Penn K."/>
            <person name="Ren Q."/>
            <person name="Rosovitz M.J."/>
            <person name="Selengut J.D."/>
            <person name="Shrivastava S."/>
            <person name="Sullivan S.A."/>
            <person name="Tapia R."/>
            <person name="Thompson L.S."/>
            <person name="Watkins K.L."/>
            <person name="Yang Q."/>
            <person name="Yu C."/>
            <person name="Zafar N."/>
            <person name="Zhou L."/>
            <person name="Kuske C.R."/>
        </authorList>
    </citation>
    <scope>NUCLEOTIDE SEQUENCE [LARGE SCALE GENOMIC DNA]</scope>
    <source>
        <strain evidence="7 8">Ellin345</strain>
    </source>
</reference>
<dbReference type="Gene3D" id="1.20.1250.20">
    <property type="entry name" value="MFS general substrate transporter like domains"/>
    <property type="match status" value="2"/>
</dbReference>
<feature type="transmembrane region" description="Helical" evidence="5">
    <location>
        <begin position="59"/>
        <end position="82"/>
    </location>
</feature>
<dbReference type="HOGENOM" id="CLU_001265_5_1_0"/>
<dbReference type="RefSeq" id="WP_011523836.1">
    <property type="nucleotide sequence ID" value="NC_008009.1"/>
</dbReference>
<dbReference type="PROSITE" id="PS50850">
    <property type="entry name" value="MFS"/>
    <property type="match status" value="1"/>
</dbReference>
<feature type="transmembrane region" description="Helical" evidence="5">
    <location>
        <begin position="116"/>
        <end position="133"/>
    </location>
</feature>
<dbReference type="InterPro" id="IPR001958">
    <property type="entry name" value="Tet-R_TetA/multi-R_MdtG-like"/>
</dbReference>
<dbReference type="PANTHER" id="PTHR11662:SF399">
    <property type="entry name" value="FI19708P1-RELATED"/>
    <property type="match status" value="1"/>
</dbReference>
<feature type="transmembrane region" description="Helical" evidence="5">
    <location>
        <begin position="302"/>
        <end position="319"/>
    </location>
</feature>
<feature type="transmembrane region" description="Helical" evidence="5">
    <location>
        <begin position="153"/>
        <end position="173"/>
    </location>
</feature>
<feature type="transmembrane region" description="Helical" evidence="5">
    <location>
        <begin position="88"/>
        <end position="109"/>
    </location>
</feature>
<name>Q1IM65_KORVE</name>
<dbReference type="CDD" id="cd17319">
    <property type="entry name" value="MFS_ExuT_GudP_like"/>
    <property type="match status" value="1"/>
</dbReference>
<evidence type="ECO:0000256" key="1">
    <source>
        <dbReference type="ARBA" id="ARBA00004141"/>
    </source>
</evidence>
<keyword evidence="3 5" id="KW-1133">Transmembrane helix</keyword>
<comment type="subcellular location">
    <subcellularLocation>
        <location evidence="1">Membrane</location>
        <topology evidence="1">Multi-pass membrane protein</topology>
    </subcellularLocation>
</comment>
<proteinExistence type="predicted"/>
<sequence length="432" mass="46624">MRIAALSMTTIPSEHKRLPGFLIVLLVLIGVSVFINYIDRGNLSIAASMVQDEMHINPAQLGVLLSAFFWTYALLQPLYGWLADRVNVYYLFAVCFAAWSVATAATGLVHTFVALFALRLIVGMGEAVSFPAYSKIIALNYPEEHRGVANSVLAMGLAVGPGFGILLGGTLMARFGWRPFFIILGLGSMLWIPLWLKWSPSRNLVPASSKQSSPSLLEFVCLRSAWGSCIGLFCGNYVNYFLLTWLPYYLLRERHFSMAQMARIGATGYFGGAVCAGIAGWLSDRWIRSGATTTVVRKTFVAGGYVSCATFLALAAFVPGARGSTILLWLAMASFGVSASNIWAIPQTLAGSQAAGRWVGFQNCSGNMAGVVVPVVTGFVVRQTGSFRSAFVSVAVVLCIGAATWTFVVGKIEQVKWERSAELLVAEASASR</sequence>
<dbReference type="GO" id="GO:0022857">
    <property type="term" value="F:transmembrane transporter activity"/>
    <property type="evidence" value="ECO:0007669"/>
    <property type="project" value="InterPro"/>
</dbReference>
<keyword evidence="8" id="KW-1185">Reference proteome</keyword>
<feature type="transmembrane region" description="Helical" evidence="5">
    <location>
        <begin position="326"/>
        <end position="345"/>
    </location>
</feature>
<dbReference type="InterPro" id="IPR020846">
    <property type="entry name" value="MFS_dom"/>
</dbReference>
<evidence type="ECO:0000313" key="7">
    <source>
        <dbReference type="EMBL" id="ABF42035.1"/>
    </source>
</evidence>
<dbReference type="EnsemblBacteria" id="ABF42035">
    <property type="protein sequence ID" value="ABF42035"/>
    <property type="gene ID" value="Acid345_3034"/>
</dbReference>
<organism evidence="7 8">
    <name type="scientific">Koribacter versatilis (strain Ellin345)</name>
    <dbReference type="NCBI Taxonomy" id="204669"/>
    <lineage>
        <taxon>Bacteria</taxon>
        <taxon>Pseudomonadati</taxon>
        <taxon>Acidobacteriota</taxon>
        <taxon>Terriglobia</taxon>
        <taxon>Terriglobales</taxon>
        <taxon>Candidatus Korobacteraceae</taxon>
        <taxon>Candidatus Korobacter</taxon>
    </lineage>
</organism>
<gene>
    <name evidence="7" type="ordered locus">Acid345_3034</name>
</gene>
<feature type="transmembrane region" description="Helical" evidence="5">
    <location>
        <begin position="225"/>
        <end position="250"/>
    </location>
</feature>
<feature type="transmembrane region" description="Helical" evidence="5">
    <location>
        <begin position="262"/>
        <end position="282"/>
    </location>
</feature>
<feature type="transmembrane region" description="Helical" evidence="5">
    <location>
        <begin position="180"/>
        <end position="196"/>
    </location>
</feature>
<protein>
    <submittedName>
        <fullName evidence="7">Major facilitator superfamily (MFS) transporter</fullName>
    </submittedName>
</protein>
<dbReference type="SUPFAM" id="SSF103473">
    <property type="entry name" value="MFS general substrate transporter"/>
    <property type="match status" value="1"/>
</dbReference>
<dbReference type="PANTHER" id="PTHR11662">
    <property type="entry name" value="SOLUTE CARRIER FAMILY 17"/>
    <property type="match status" value="1"/>
</dbReference>
<evidence type="ECO:0000256" key="3">
    <source>
        <dbReference type="ARBA" id="ARBA00022989"/>
    </source>
</evidence>
<keyword evidence="2 5" id="KW-0812">Transmembrane</keyword>
<dbReference type="AlphaFoldDB" id="Q1IM65"/>
<feature type="transmembrane region" description="Helical" evidence="5">
    <location>
        <begin position="390"/>
        <end position="410"/>
    </location>
</feature>
<dbReference type="eggNOG" id="COG2271">
    <property type="taxonomic scope" value="Bacteria"/>
</dbReference>
<evidence type="ECO:0000256" key="5">
    <source>
        <dbReference type="SAM" id="Phobius"/>
    </source>
</evidence>